<dbReference type="InterPro" id="IPR027065">
    <property type="entry name" value="Lon_Prtase"/>
</dbReference>
<dbReference type="OrthoDB" id="1729830at2759"/>
<comment type="caution">
    <text evidence="1">The sequence shown here is derived from an EMBL/GenBank/DDBJ whole genome shotgun (WGS) entry which is preliminary data.</text>
</comment>
<evidence type="ECO:0000313" key="1">
    <source>
        <dbReference type="EMBL" id="CAA2989932.1"/>
    </source>
</evidence>
<dbReference type="GO" id="GO:0006508">
    <property type="term" value="P:proteolysis"/>
    <property type="evidence" value="ECO:0007669"/>
    <property type="project" value="UniProtKB-KW"/>
</dbReference>
<gene>
    <name evidence="1" type="ORF">OLEA9_A006164</name>
</gene>
<keyword evidence="2" id="KW-1185">Reference proteome</keyword>
<dbReference type="Gramene" id="OE9A006164T1">
    <property type="protein sequence ID" value="OE9A006164C1"/>
    <property type="gene ID" value="OE9A006164"/>
</dbReference>
<dbReference type="AlphaFoldDB" id="A0A8S0SDU0"/>
<sequence>MKDLNSRRLATVTPLSTVTQSGRPVSEGYGETPFFWLLLLLPTVESPSSLFDARLRRLQVHRPPTKSTEIPFPLALHSVAPLRHYTGTRALAGAWRCNLYVGNDLGAYNSSRVYLDLLADLPWQKASEEHELDLKAAKDHLDSDHYGLVKIKHRIIEYLAVRKIHDEAKKFSYQTGVKVVVAYGGAPIFQ</sequence>
<reference evidence="1 2" key="1">
    <citation type="submission" date="2019-12" db="EMBL/GenBank/DDBJ databases">
        <authorList>
            <person name="Alioto T."/>
            <person name="Alioto T."/>
            <person name="Gomez Garrido J."/>
        </authorList>
    </citation>
    <scope>NUCLEOTIDE SEQUENCE [LARGE SCALE GENOMIC DNA]</scope>
</reference>
<dbReference type="GO" id="GO:0005524">
    <property type="term" value="F:ATP binding"/>
    <property type="evidence" value="ECO:0007669"/>
    <property type="project" value="InterPro"/>
</dbReference>
<dbReference type="GO" id="GO:0004252">
    <property type="term" value="F:serine-type endopeptidase activity"/>
    <property type="evidence" value="ECO:0007669"/>
    <property type="project" value="InterPro"/>
</dbReference>
<dbReference type="GO" id="GO:0004176">
    <property type="term" value="F:ATP-dependent peptidase activity"/>
    <property type="evidence" value="ECO:0007669"/>
    <property type="project" value="InterPro"/>
</dbReference>
<evidence type="ECO:0000313" key="2">
    <source>
        <dbReference type="Proteomes" id="UP000594638"/>
    </source>
</evidence>
<dbReference type="Proteomes" id="UP000594638">
    <property type="component" value="Unassembled WGS sequence"/>
</dbReference>
<proteinExistence type="predicted"/>
<name>A0A8S0SDU0_OLEEU</name>
<keyword evidence="1" id="KW-0378">Hydrolase</keyword>
<dbReference type="EMBL" id="CACTIH010004174">
    <property type="protein sequence ID" value="CAA2989932.1"/>
    <property type="molecule type" value="Genomic_DNA"/>
</dbReference>
<keyword evidence="1" id="KW-0645">Protease</keyword>
<accession>A0A8S0SDU0</accession>
<organism evidence="1 2">
    <name type="scientific">Olea europaea subsp. europaea</name>
    <dbReference type="NCBI Taxonomy" id="158383"/>
    <lineage>
        <taxon>Eukaryota</taxon>
        <taxon>Viridiplantae</taxon>
        <taxon>Streptophyta</taxon>
        <taxon>Embryophyta</taxon>
        <taxon>Tracheophyta</taxon>
        <taxon>Spermatophyta</taxon>
        <taxon>Magnoliopsida</taxon>
        <taxon>eudicotyledons</taxon>
        <taxon>Gunneridae</taxon>
        <taxon>Pentapetalae</taxon>
        <taxon>asterids</taxon>
        <taxon>lamiids</taxon>
        <taxon>Lamiales</taxon>
        <taxon>Oleaceae</taxon>
        <taxon>Oleeae</taxon>
        <taxon>Olea</taxon>
    </lineage>
</organism>
<dbReference type="PANTHER" id="PTHR10046">
    <property type="entry name" value="ATP DEPENDENT LON PROTEASE FAMILY MEMBER"/>
    <property type="match status" value="1"/>
</dbReference>
<dbReference type="GO" id="GO:0030163">
    <property type="term" value="P:protein catabolic process"/>
    <property type="evidence" value="ECO:0007669"/>
    <property type="project" value="InterPro"/>
</dbReference>
<protein>
    <submittedName>
        <fullName evidence="1">Lon protease homolog 2, peroxisomal-like isoform X1</fullName>
    </submittedName>
</protein>